<protein>
    <submittedName>
        <fullName evidence="1">Uncharacterized protein</fullName>
    </submittedName>
</protein>
<gene>
    <name evidence="1" type="ORF">POTOM_002155</name>
</gene>
<reference evidence="1" key="1">
    <citation type="journal article" date="2020" name="bioRxiv">
        <title>Hybrid origin of Populus tomentosa Carr. identified through genome sequencing and phylogenomic analysis.</title>
        <authorList>
            <person name="An X."/>
            <person name="Gao K."/>
            <person name="Chen Z."/>
            <person name="Li J."/>
            <person name="Yang X."/>
            <person name="Yang X."/>
            <person name="Zhou J."/>
            <person name="Guo T."/>
            <person name="Zhao T."/>
            <person name="Huang S."/>
            <person name="Miao D."/>
            <person name="Khan W.U."/>
            <person name="Rao P."/>
            <person name="Ye M."/>
            <person name="Lei B."/>
            <person name="Liao W."/>
            <person name="Wang J."/>
            <person name="Ji L."/>
            <person name="Li Y."/>
            <person name="Guo B."/>
            <person name="Mustafa N.S."/>
            <person name="Li S."/>
            <person name="Yun Q."/>
            <person name="Keller S.R."/>
            <person name="Mao J."/>
            <person name="Zhang R."/>
            <person name="Strauss S.H."/>
        </authorList>
    </citation>
    <scope>NUCLEOTIDE SEQUENCE</scope>
    <source>
        <strain evidence="1">GM15</strain>
        <tissue evidence="1">Leaf</tissue>
    </source>
</reference>
<keyword evidence="2" id="KW-1185">Reference proteome</keyword>
<sequence>MASGRFFAAYKKDNDKKETRSESYLQDFFDSIGSFTSQFRLSFKALNTYYKEKEMSAHGSSICKFLHIDEFY</sequence>
<dbReference type="AlphaFoldDB" id="A0A8X8DJB5"/>
<dbReference type="Proteomes" id="UP000886885">
    <property type="component" value="Chromosome 1A"/>
</dbReference>
<organism evidence="1 2">
    <name type="scientific">Populus tomentosa</name>
    <name type="common">Chinese white poplar</name>
    <dbReference type="NCBI Taxonomy" id="118781"/>
    <lineage>
        <taxon>Eukaryota</taxon>
        <taxon>Viridiplantae</taxon>
        <taxon>Streptophyta</taxon>
        <taxon>Embryophyta</taxon>
        <taxon>Tracheophyta</taxon>
        <taxon>Spermatophyta</taxon>
        <taxon>Magnoliopsida</taxon>
        <taxon>eudicotyledons</taxon>
        <taxon>Gunneridae</taxon>
        <taxon>Pentapetalae</taxon>
        <taxon>rosids</taxon>
        <taxon>fabids</taxon>
        <taxon>Malpighiales</taxon>
        <taxon>Salicaceae</taxon>
        <taxon>Saliceae</taxon>
        <taxon>Populus</taxon>
    </lineage>
</organism>
<evidence type="ECO:0000313" key="1">
    <source>
        <dbReference type="EMBL" id="KAG6792988.1"/>
    </source>
</evidence>
<proteinExistence type="predicted"/>
<comment type="caution">
    <text evidence="1">The sequence shown here is derived from an EMBL/GenBank/DDBJ whole genome shotgun (WGS) entry which is preliminary data.</text>
</comment>
<accession>A0A8X8DJB5</accession>
<dbReference type="EMBL" id="JAAWWB010000001">
    <property type="protein sequence ID" value="KAG6792988.1"/>
    <property type="molecule type" value="Genomic_DNA"/>
</dbReference>
<evidence type="ECO:0000313" key="2">
    <source>
        <dbReference type="Proteomes" id="UP000886885"/>
    </source>
</evidence>
<name>A0A8X8DJB5_POPTO</name>